<name>A0A0V0ZGY6_9BILA</name>
<evidence type="ECO:0000313" key="1">
    <source>
        <dbReference type="EMBL" id="KRY11878.1"/>
    </source>
</evidence>
<accession>A0A0V0ZGY6</accession>
<keyword evidence="2" id="KW-1185">Reference proteome</keyword>
<proteinExistence type="predicted"/>
<dbReference type="AlphaFoldDB" id="A0A0V0ZGY6"/>
<comment type="caution">
    <text evidence="1">The sequence shown here is derived from an EMBL/GenBank/DDBJ whole genome shotgun (WGS) entry which is preliminary data.</text>
</comment>
<dbReference type="Proteomes" id="UP000054783">
    <property type="component" value="Unassembled WGS sequence"/>
</dbReference>
<gene>
    <name evidence="1" type="ORF">T12_8807</name>
</gene>
<organism evidence="1 2">
    <name type="scientific">Trichinella patagoniensis</name>
    <dbReference type="NCBI Taxonomy" id="990121"/>
    <lineage>
        <taxon>Eukaryota</taxon>
        <taxon>Metazoa</taxon>
        <taxon>Ecdysozoa</taxon>
        <taxon>Nematoda</taxon>
        <taxon>Enoplea</taxon>
        <taxon>Dorylaimia</taxon>
        <taxon>Trichinellida</taxon>
        <taxon>Trichinellidae</taxon>
        <taxon>Trichinella</taxon>
    </lineage>
</organism>
<reference evidence="1 2" key="1">
    <citation type="submission" date="2015-01" db="EMBL/GenBank/DDBJ databases">
        <title>Evolution of Trichinella species and genotypes.</title>
        <authorList>
            <person name="Korhonen P.K."/>
            <person name="Edoardo P."/>
            <person name="Giuseppe L.R."/>
            <person name="Gasser R.B."/>
        </authorList>
    </citation>
    <scope>NUCLEOTIDE SEQUENCE [LARGE SCALE GENOMIC DNA]</scope>
    <source>
        <strain evidence="1">ISS2496</strain>
    </source>
</reference>
<protein>
    <submittedName>
        <fullName evidence="1">Uncharacterized protein</fullName>
    </submittedName>
</protein>
<sequence>MMSIIKILRTMTKARKQNNSVFYKKRGMIGDLLFRCLQLALRNCKTNKVLFQSNYRLFFVSKTFISSPDAKYI</sequence>
<evidence type="ECO:0000313" key="2">
    <source>
        <dbReference type="Proteomes" id="UP000054783"/>
    </source>
</evidence>
<dbReference type="EMBL" id="JYDQ01000180">
    <property type="protein sequence ID" value="KRY11878.1"/>
    <property type="molecule type" value="Genomic_DNA"/>
</dbReference>